<feature type="non-terminal residue" evidence="7">
    <location>
        <position position="1"/>
    </location>
</feature>
<keyword evidence="1" id="KW-0489">Methyltransferase</keyword>
<dbReference type="STRING" id="1042311.A0A2T3Z064"/>
<dbReference type="Pfam" id="PF00891">
    <property type="entry name" value="Methyltransf_2"/>
    <property type="match status" value="1"/>
</dbReference>
<reference evidence="7 8" key="1">
    <citation type="submission" date="2016-07" db="EMBL/GenBank/DDBJ databases">
        <title>Multiple horizontal gene transfer events from other fungi enriched the ability of initially mycotrophic Trichoderma (Ascomycota) to feed on dead plant biomass.</title>
        <authorList>
            <consortium name="DOE Joint Genome Institute"/>
            <person name="Aerts A."/>
            <person name="Atanasova L."/>
            <person name="Chenthamara K."/>
            <person name="Zhang J."/>
            <person name="Grujic M."/>
            <person name="Henrissat B."/>
            <person name="Kuo A."/>
            <person name="Salamov A."/>
            <person name="Lipzen A."/>
            <person name="Labutti K."/>
            <person name="Barry K."/>
            <person name="Miao Y."/>
            <person name="Rahimi M.J."/>
            <person name="Shen Q."/>
            <person name="Grigoriev I.V."/>
            <person name="Kubicek C.P."/>
            <person name="Druzhinina I.S."/>
        </authorList>
    </citation>
    <scope>NUCLEOTIDE SEQUENCE [LARGE SCALE GENOMIC DNA]</scope>
    <source>
        <strain evidence="7 8">CBS 433.97</strain>
    </source>
</reference>
<dbReference type="SUPFAM" id="SSF53335">
    <property type="entry name" value="S-adenosyl-L-methionine-dependent methyltransferases"/>
    <property type="match status" value="1"/>
</dbReference>
<organism evidence="7 8">
    <name type="scientific">Trichoderma asperellum (strain ATCC 204424 / CBS 433.97 / NBRC 101777)</name>
    <dbReference type="NCBI Taxonomy" id="1042311"/>
    <lineage>
        <taxon>Eukaryota</taxon>
        <taxon>Fungi</taxon>
        <taxon>Dikarya</taxon>
        <taxon>Ascomycota</taxon>
        <taxon>Pezizomycotina</taxon>
        <taxon>Sordariomycetes</taxon>
        <taxon>Hypocreomycetidae</taxon>
        <taxon>Hypocreales</taxon>
        <taxon>Hypocreaceae</taxon>
        <taxon>Trichoderma</taxon>
    </lineage>
</organism>
<evidence type="ECO:0000256" key="2">
    <source>
        <dbReference type="ARBA" id="ARBA00022679"/>
    </source>
</evidence>
<dbReference type="InterPro" id="IPR012967">
    <property type="entry name" value="COMT_dimerisation"/>
</dbReference>
<dbReference type="InterPro" id="IPR001077">
    <property type="entry name" value="COMT_C"/>
</dbReference>
<evidence type="ECO:0000259" key="5">
    <source>
        <dbReference type="Pfam" id="PF00891"/>
    </source>
</evidence>
<evidence type="ECO:0000256" key="4">
    <source>
        <dbReference type="PIRSR" id="PIRSR005739-1"/>
    </source>
</evidence>
<evidence type="ECO:0000256" key="1">
    <source>
        <dbReference type="ARBA" id="ARBA00022603"/>
    </source>
</evidence>
<dbReference type="OrthoDB" id="2410195at2759"/>
<sequence>AIRSAIGLNVFRLIPDDGASVSVQQLAQETGADERLISRILRACASTHVFDNPSEGHYSHNAASRAFLKEQNRDMFQQMYDFVGKGTYALPQYFKLTNWKDPNDYNNSAFHLGQNTKLGFWEYLKEDPERMRLFNSGMRSVATIGGENKSSGPFPFEILVGADPTEQVTVVDVGGGRGQALEAIHENYPLIQWNMILQDQPDVVEDAKAKGLPSYIQGQGGSFFEPQTVKGAHAYIFRRIFHDWNDQDSQTILEQTRSALSPSSRILIFDTVVPSVQAPRDLALQDLNMMSFAGMERTDRQWEELLKASGLRLVKFWRSNVTKHAVIEGSLP</sequence>
<dbReference type="InterPro" id="IPR016461">
    <property type="entry name" value="COMT-like"/>
</dbReference>
<dbReference type="Proteomes" id="UP000240493">
    <property type="component" value="Unassembled WGS sequence"/>
</dbReference>
<dbReference type="InterPro" id="IPR029063">
    <property type="entry name" value="SAM-dependent_MTases_sf"/>
</dbReference>
<keyword evidence="3" id="KW-0949">S-adenosyl-L-methionine</keyword>
<gene>
    <name evidence="7" type="ORF">M441DRAFT_146808</name>
</gene>
<dbReference type="PIRSF" id="PIRSF005739">
    <property type="entry name" value="O-mtase"/>
    <property type="match status" value="1"/>
</dbReference>
<dbReference type="InterPro" id="IPR036390">
    <property type="entry name" value="WH_DNA-bd_sf"/>
</dbReference>
<dbReference type="Gene3D" id="1.10.10.10">
    <property type="entry name" value="Winged helix-like DNA-binding domain superfamily/Winged helix DNA-binding domain"/>
    <property type="match status" value="1"/>
</dbReference>
<keyword evidence="2" id="KW-0808">Transferase</keyword>
<dbReference type="EMBL" id="KZ679266">
    <property type="protein sequence ID" value="PTB38211.1"/>
    <property type="molecule type" value="Genomic_DNA"/>
</dbReference>
<name>A0A2T3Z064_TRIA4</name>
<evidence type="ECO:0000259" key="6">
    <source>
        <dbReference type="Pfam" id="PF08100"/>
    </source>
</evidence>
<dbReference type="GO" id="GO:0046983">
    <property type="term" value="F:protein dimerization activity"/>
    <property type="evidence" value="ECO:0007669"/>
    <property type="project" value="InterPro"/>
</dbReference>
<dbReference type="GO" id="GO:0008171">
    <property type="term" value="F:O-methyltransferase activity"/>
    <property type="evidence" value="ECO:0007669"/>
    <property type="project" value="InterPro"/>
</dbReference>
<dbReference type="SUPFAM" id="SSF46785">
    <property type="entry name" value="Winged helix' DNA-binding domain"/>
    <property type="match status" value="1"/>
</dbReference>
<dbReference type="Pfam" id="PF08100">
    <property type="entry name" value="Dimerisation"/>
    <property type="match status" value="1"/>
</dbReference>
<dbReference type="PANTHER" id="PTHR43712">
    <property type="entry name" value="PUTATIVE (AFU_ORTHOLOGUE AFUA_4G14580)-RELATED"/>
    <property type="match status" value="1"/>
</dbReference>
<feature type="domain" description="O-methyltransferase C-terminal" evidence="5">
    <location>
        <begin position="119"/>
        <end position="311"/>
    </location>
</feature>
<protein>
    <submittedName>
        <fullName evidence="7">Uncharacterized protein</fullName>
    </submittedName>
</protein>
<feature type="active site" description="Proton acceptor" evidence="4">
    <location>
        <position position="242"/>
    </location>
</feature>
<dbReference type="PROSITE" id="PS51683">
    <property type="entry name" value="SAM_OMT_II"/>
    <property type="match status" value="1"/>
</dbReference>
<accession>A0A2T3Z064</accession>
<dbReference type="PANTHER" id="PTHR43712:SF11">
    <property type="entry name" value="O-METHYLTRANSFERASE (AFU_ORTHOLOGUE AFUA_2G17820)-RELATED"/>
    <property type="match status" value="1"/>
</dbReference>
<dbReference type="AlphaFoldDB" id="A0A2T3Z064"/>
<dbReference type="Gene3D" id="3.40.50.150">
    <property type="entry name" value="Vaccinia Virus protein VP39"/>
    <property type="match status" value="1"/>
</dbReference>
<evidence type="ECO:0000313" key="8">
    <source>
        <dbReference type="Proteomes" id="UP000240493"/>
    </source>
</evidence>
<feature type="domain" description="O-methyltransferase dimerisation" evidence="6">
    <location>
        <begin position="1"/>
        <end position="69"/>
    </location>
</feature>
<dbReference type="GO" id="GO:0032259">
    <property type="term" value="P:methylation"/>
    <property type="evidence" value="ECO:0007669"/>
    <property type="project" value="UniProtKB-KW"/>
</dbReference>
<dbReference type="InterPro" id="IPR036388">
    <property type="entry name" value="WH-like_DNA-bd_sf"/>
</dbReference>
<evidence type="ECO:0000256" key="3">
    <source>
        <dbReference type="ARBA" id="ARBA00022691"/>
    </source>
</evidence>
<evidence type="ECO:0000313" key="7">
    <source>
        <dbReference type="EMBL" id="PTB38211.1"/>
    </source>
</evidence>
<proteinExistence type="predicted"/>
<keyword evidence="8" id="KW-1185">Reference proteome</keyword>